<evidence type="ECO:0000313" key="1">
    <source>
        <dbReference type="EMBL" id="MDA0163084.1"/>
    </source>
</evidence>
<evidence type="ECO:0000313" key="2">
    <source>
        <dbReference type="Proteomes" id="UP001149140"/>
    </source>
</evidence>
<gene>
    <name evidence="1" type="ORF">OM076_22615</name>
</gene>
<dbReference type="PANTHER" id="PTHR43832:SF1">
    <property type="entry name" value="S-ADENOSYL-L-METHIONINE-DEPENDENT METHYLTRANSFERASES SUPERFAMILY PROTEIN"/>
    <property type="match status" value="1"/>
</dbReference>
<dbReference type="Gene3D" id="3.40.50.150">
    <property type="entry name" value="Vaccinia Virus protein VP39"/>
    <property type="match status" value="1"/>
</dbReference>
<name>A0A9X3MUQ7_9ACTN</name>
<dbReference type="PANTHER" id="PTHR43832">
    <property type="match status" value="1"/>
</dbReference>
<dbReference type="SUPFAM" id="SSF53335">
    <property type="entry name" value="S-adenosyl-L-methionine-dependent methyltransferases"/>
    <property type="match status" value="1"/>
</dbReference>
<dbReference type="EMBL" id="JAPDOD010000022">
    <property type="protein sequence ID" value="MDA0163084.1"/>
    <property type="molecule type" value="Genomic_DNA"/>
</dbReference>
<dbReference type="RefSeq" id="WP_270042326.1">
    <property type="nucleotide sequence ID" value="NZ_JAPDOD010000022.1"/>
</dbReference>
<reference evidence="1" key="1">
    <citation type="submission" date="2022-10" db="EMBL/GenBank/DDBJ databases">
        <title>The WGS of Solirubrobacter ginsenosidimutans DSM 21036.</title>
        <authorList>
            <person name="Jiang Z."/>
        </authorList>
    </citation>
    <scope>NUCLEOTIDE SEQUENCE</scope>
    <source>
        <strain evidence="1">DSM 21036</strain>
    </source>
</reference>
<sequence>MLRYELLDRALSHHLLPDPVLLLGSRLATRRRLASELEGGVEAQEDRLRSLVWHMSHGPISEVPERANQQHYELPAEFFTLFLGPRHKYSCGLWPPGANTLAEAEEAMLRLTCQRAEIEDGMDILDLGCGWGSLTLWLGEQYPNARVTGISASVAHREHIEREARERGIANVEIVTAGPNAYDPQRTIDRVLSVELFEHMRNWKELLRRIATRLEPESGKAFVHVFSHRSLAYRFEGTWAAERFFTGGTMPSHDLMLRFQEHLVVQDRWAVSGTHYARTLRAWLDRLDANSAEALALLEAQFGRREARRQLAAWRLFMLSASEIWDFNGGNDWLVSHYLLTARRS</sequence>
<protein>
    <submittedName>
        <fullName evidence="1">Cyclopropane-fatty-acyl-phospholipid synthase family protein</fullName>
    </submittedName>
</protein>
<proteinExistence type="predicted"/>
<dbReference type="CDD" id="cd02440">
    <property type="entry name" value="AdoMet_MTases"/>
    <property type="match status" value="1"/>
</dbReference>
<keyword evidence="2" id="KW-1185">Reference proteome</keyword>
<dbReference type="Proteomes" id="UP001149140">
    <property type="component" value="Unassembled WGS sequence"/>
</dbReference>
<dbReference type="AlphaFoldDB" id="A0A9X3MUQ7"/>
<organism evidence="1 2">
    <name type="scientific">Solirubrobacter ginsenosidimutans</name>
    <dbReference type="NCBI Taxonomy" id="490573"/>
    <lineage>
        <taxon>Bacteria</taxon>
        <taxon>Bacillati</taxon>
        <taxon>Actinomycetota</taxon>
        <taxon>Thermoleophilia</taxon>
        <taxon>Solirubrobacterales</taxon>
        <taxon>Solirubrobacteraceae</taxon>
        <taxon>Solirubrobacter</taxon>
    </lineage>
</organism>
<dbReference type="Pfam" id="PF02353">
    <property type="entry name" value="CMAS"/>
    <property type="match status" value="1"/>
</dbReference>
<dbReference type="InterPro" id="IPR029063">
    <property type="entry name" value="SAM-dependent_MTases_sf"/>
</dbReference>
<accession>A0A9X3MUQ7</accession>
<comment type="caution">
    <text evidence="1">The sequence shown here is derived from an EMBL/GenBank/DDBJ whole genome shotgun (WGS) entry which is preliminary data.</text>
</comment>